<dbReference type="Proteomes" id="UP000356253">
    <property type="component" value="Unassembled WGS sequence"/>
</dbReference>
<sequence length="522" mass="58199">MKDINLKMRILPICILILLVSACSDDFLNRPPEDSVALDNFYSSEEELMANTNVLYGTPWFNFNTKAFWAIGELTGGNARTYSGDVINFGNFTVSGDNTVLTDGWESLWGVVAQSNAMINFVPERVSSSIPESAVKNALGEAHFMRAAAYFYLVRIWGAVPIIENNLDYVYDPQIPKNRIEDVYEFIERDLQFAIDNCYEKIRGENYEANIHVSSGSAKALKAKVHLYQEEYQEARQLAEEVINSGEFKLFGIDLPSKSYADLFLTENNNNQESIVQMQWTAQGYGRGNAMQASFAISSQITGTGDGYGVIGPTLDLQDAYEDGDVRRKPTIMLEGDYYPEILSEEGGYTVPETVNAQLTKAGIKKYVVGTPEDNGGEGSSHSAANNTYIMRYADVLLIHAEAILAGQSSTSDPAALDSFNTIRQRAGLGSFPSITLENILQERRIEFAIEGDYWFDLGRIDRQMAIEIISNQERGIYSNETGEVYSENYTPSSDDFLMPYPSTDAALNPLLLEEPQPYDFN</sequence>
<gene>
    <name evidence="1" type="ORF">FVB9532_02329</name>
</gene>
<comment type="caution">
    <text evidence="1">The sequence shown here is derived from an EMBL/GenBank/DDBJ whole genome shotgun (WGS) entry which is preliminary data.</text>
</comment>
<keyword evidence="2" id="KW-1185">Reference proteome</keyword>
<evidence type="ECO:0000313" key="2">
    <source>
        <dbReference type="Proteomes" id="UP000356253"/>
    </source>
</evidence>
<evidence type="ECO:0000313" key="1">
    <source>
        <dbReference type="EMBL" id="VVV01051.1"/>
    </source>
</evidence>
<dbReference type="EMBL" id="CABVMM010000008">
    <property type="protein sequence ID" value="VVV01051.1"/>
    <property type="molecule type" value="Genomic_DNA"/>
</dbReference>
<accession>A0AC61Y964</accession>
<organism evidence="1 2">
    <name type="scientific">Mesonia oceanica</name>
    <dbReference type="NCBI Taxonomy" id="2687242"/>
    <lineage>
        <taxon>Bacteria</taxon>
        <taxon>Pseudomonadati</taxon>
        <taxon>Bacteroidota</taxon>
        <taxon>Flavobacteriia</taxon>
        <taxon>Flavobacteriales</taxon>
        <taxon>Flavobacteriaceae</taxon>
        <taxon>Mesonia</taxon>
    </lineage>
</organism>
<protein>
    <submittedName>
        <fullName evidence="1">SusD-like protein</fullName>
    </submittedName>
</protein>
<reference evidence="1" key="1">
    <citation type="submission" date="2019-09" db="EMBL/GenBank/DDBJ databases">
        <authorList>
            <person name="Rodrigo-Torres L."/>
            <person name="Arahal R. D."/>
            <person name="Lucena T."/>
        </authorList>
    </citation>
    <scope>NUCLEOTIDE SEQUENCE</scope>
    <source>
        <strain evidence="1">ISS653</strain>
    </source>
</reference>
<proteinExistence type="predicted"/>
<name>A0AC61Y964_9FLAO</name>